<dbReference type="EMBL" id="LNQR01000033">
    <property type="protein sequence ID" value="KWT90999.1"/>
    <property type="molecule type" value="Genomic_DNA"/>
</dbReference>
<gene>
    <name evidence="3" type="ORF">ASN18_0946</name>
</gene>
<sequence>MNSEAMDDDYLNDDPKSSGRKKSGQRKDDQFNVNSKGKGPKEDTSMGHVSLDMLKIFARYKAGDLNEKAAREVAEVFRELSDASLTIRAGNTNGQSNDTALKDDVLNVRENFSDLKDDYYSLKDDYFDLKDDYFSLRESYFNIKDEHTVLKAGYAKLKELYEHDLEEEKTRIRNKLKFMQRRLRVYFLLFLMIVLLTTPPSIDLISKLFGLH</sequence>
<keyword evidence="2" id="KW-0472">Membrane</keyword>
<comment type="caution">
    <text evidence="3">The sequence shown here is derived from an EMBL/GenBank/DDBJ whole genome shotgun (WGS) entry which is preliminary data.</text>
</comment>
<proteinExistence type="predicted"/>
<dbReference type="Proteomes" id="UP000060487">
    <property type="component" value="Unassembled WGS sequence"/>
</dbReference>
<keyword evidence="2" id="KW-0812">Transmembrane</keyword>
<evidence type="ECO:0000313" key="3">
    <source>
        <dbReference type="EMBL" id="KWT90999.1"/>
    </source>
</evidence>
<name>A0ABR5SH27_9BACT</name>
<reference evidence="3 4" key="1">
    <citation type="submission" date="2015-11" db="EMBL/GenBank/DDBJ databases">
        <authorList>
            <person name="Lin W."/>
        </authorList>
    </citation>
    <scope>NUCLEOTIDE SEQUENCE [LARGE SCALE GENOMIC DNA]</scope>
    <source>
        <strain evidence="3 4">HCH-1</strain>
    </source>
</reference>
<accession>A0ABR5SH27</accession>
<evidence type="ECO:0000313" key="4">
    <source>
        <dbReference type="Proteomes" id="UP000060487"/>
    </source>
</evidence>
<keyword evidence="4" id="KW-1185">Reference proteome</keyword>
<feature type="transmembrane region" description="Helical" evidence="2">
    <location>
        <begin position="183"/>
        <end position="202"/>
    </location>
</feature>
<feature type="compositionally biased region" description="Acidic residues" evidence="1">
    <location>
        <begin position="1"/>
        <end position="12"/>
    </location>
</feature>
<evidence type="ECO:0000256" key="2">
    <source>
        <dbReference type="SAM" id="Phobius"/>
    </source>
</evidence>
<dbReference type="RefSeq" id="WP_157072833.1">
    <property type="nucleotide sequence ID" value="NZ_LNQR01000033.1"/>
</dbReference>
<organism evidence="3 4">
    <name type="scientific">Candidatus Magnetominusculus xianensis</name>
    <dbReference type="NCBI Taxonomy" id="1748249"/>
    <lineage>
        <taxon>Bacteria</taxon>
        <taxon>Pseudomonadati</taxon>
        <taxon>Nitrospirota</taxon>
        <taxon>Nitrospiria</taxon>
        <taxon>Nitrospirales</taxon>
        <taxon>Nitrospiraceae</taxon>
        <taxon>Candidatus Magnetominusculus</taxon>
    </lineage>
</organism>
<evidence type="ECO:0000256" key="1">
    <source>
        <dbReference type="SAM" id="MobiDB-lite"/>
    </source>
</evidence>
<keyword evidence="2" id="KW-1133">Transmembrane helix</keyword>
<feature type="region of interest" description="Disordered" evidence="1">
    <location>
        <begin position="1"/>
        <end position="46"/>
    </location>
</feature>
<protein>
    <submittedName>
        <fullName evidence="3">Uncharacterized protein</fullName>
    </submittedName>
</protein>